<evidence type="ECO:0000313" key="2">
    <source>
        <dbReference type="EMBL" id="RXI29007.1"/>
    </source>
</evidence>
<dbReference type="AlphaFoldDB" id="A0A347U8E1"/>
<evidence type="ECO:0000313" key="4">
    <source>
        <dbReference type="Proteomes" id="UP000290588"/>
    </source>
</evidence>
<dbReference type="Proteomes" id="UP000262582">
    <property type="component" value="Chromosome"/>
</dbReference>
<evidence type="ECO:0000313" key="3">
    <source>
        <dbReference type="Proteomes" id="UP000262582"/>
    </source>
</evidence>
<dbReference type="EMBL" id="CP032097">
    <property type="protein sequence ID" value="AXX95119.1"/>
    <property type="molecule type" value="Genomic_DNA"/>
</dbReference>
<protein>
    <submittedName>
        <fullName evidence="2">Uncharacterized protein</fullName>
    </submittedName>
</protein>
<keyword evidence="3" id="KW-1185">Reference proteome</keyword>
<reference evidence="2 4" key="1">
    <citation type="submission" date="2017-09" db="EMBL/GenBank/DDBJ databases">
        <title>Genomics of the genus Arcobacter.</title>
        <authorList>
            <person name="Perez-Cataluna A."/>
            <person name="Figueras M.J."/>
            <person name="Salas-Masso N."/>
        </authorList>
    </citation>
    <scope>NUCLEOTIDE SEQUENCE [LARGE SCALE GENOMIC DNA]</scope>
    <source>
        <strain evidence="2 4">CECT 7837</strain>
    </source>
</reference>
<evidence type="ECO:0000313" key="1">
    <source>
        <dbReference type="EMBL" id="AXX95119.1"/>
    </source>
</evidence>
<dbReference type="RefSeq" id="WP_118917306.1">
    <property type="nucleotide sequence ID" value="NZ_CP032097.1"/>
</dbReference>
<gene>
    <name evidence="1" type="ORF">AELL_1457</name>
    <name evidence="2" type="ORF">CP962_12365</name>
</gene>
<dbReference type="EMBL" id="NXIG01000015">
    <property type="protein sequence ID" value="RXI29007.1"/>
    <property type="molecule type" value="Genomic_DNA"/>
</dbReference>
<reference evidence="1 3" key="2">
    <citation type="submission" date="2018-08" db="EMBL/GenBank/DDBJ databases">
        <title>Complete genome of the Arcobacter ellisii type strain LMG 26155.</title>
        <authorList>
            <person name="Miller W.G."/>
            <person name="Yee E."/>
            <person name="Bono J.L."/>
        </authorList>
    </citation>
    <scope>NUCLEOTIDE SEQUENCE [LARGE SCALE GENOMIC DNA]</scope>
    <source>
        <strain evidence="1 3">LMG 26155</strain>
    </source>
</reference>
<dbReference type="Proteomes" id="UP000290588">
    <property type="component" value="Unassembled WGS sequence"/>
</dbReference>
<proteinExistence type="predicted"/>
<sequence length="251" mass="29431">MSILLDGRYWGKKADNNNPSVNIYETYGAEGLRNINVSNNIKRLIRYNSIKEIFREYSFTINLPTINGVSCVINYDKTKYLPLPDNFYFTTSTCNDNPNYLKWQYEAILQGGGVPLCFFEDGKLSYLIASKANYRVVNYYGLKPSQLEMMRLFNDDTIKYIYSNTSNLFHSFRVPSYKYPEEYIEDTYYSHYAGSSGIRITVYQTGFRLFELGFDYIWITPRLKMFISHTDVTKLPIMPDCCIYDCFTKKN</sequence>
<accession>A0A347U8E1</accession>
<dbReference type="KEGG" id="aell:AELL_1457"/>
<name>A0A347U8E1_9BACT</name>
<organism evidence="2 4">
    <name type="scientific">Arcobacter ellisii</name>
    <dbReference type="NCBI Taxonomy" id="913109"/>
    <lineage>
        <taxon>Bacteria</taxon>
        <taxon>Pseudomonadati</taxon>
        <taxon>Campylobacterota</taxon>
        <taxon>Epsilonproteobacteria</taxon>
        <taxon>Campylobacterales</taxon>
        <taxon>Arcobacteraceae</taxon>
        <taxon>Arcobacter</taxon>
    </lineage>
</organism>